<keyword evidence="2" id="KW-1185">Reference proteome</keyword>
<reference evidence="1 2" key="1">
    <citation type="submission" date="2019-10" db="EMBL/GenBank/DDBJ databases">
        <authorList>
            <person name="Palmer J.M."/>
        </authorList>
    </citation>
    <scope>NUCLEOTIDE SEQUENCE [LARGE SCALE GENOMIC DNA]</scope>
    <source>
        <strain evidence="1 2">TWF694</strain>
    </source>
</reference>
<dbReference type="Proteomes" id="UP001365542">
    <property type="component" value="Unassembled WGS sequence"/>
</dbReference>
<proteinExistence type="predicted"/>
<gene>
    <name evidence="1" type="ORF">TWF694_009386</name>
</gene>
<dbReference type="Gene3D" id="3.40.50.1580">
    <property type="entry name" value="Nucleoside phosphorylase domain"/>
    <property type="match status" value="1"/>
</dbReference>
<dbReference type="EMBL" id="JAVHJO010000006">
    <property type="protein sequence ID" value="KAK6539142.1"/>
    <property type="molecule type" value="Genomic_DNA"/>
</dbReference>
<name>A0AAV9XBS6_9PEZI</name>
<dbReference type="AlphaFoldDB" id="A0AAV9XBS6"/>
<dbReference type="GO" id="GO:0003824">
    <property type="term" value="F:catalytic activity"/>
    <property type="evidence" value="ECO:0007669"/>
    <property type="project" value="InterPro"/>
</dbReference>
<organism evidence="1 2">
    <name type="scientific">Orbilia ellipsospora</name>
    <dbReference type="NCBI Taxonomy" id="2528407"/>
    <lineage>
        <taxon>Eukaryota</taxon>
        <taxon>Fungi</taxon>
        <taxon>Dikarya</taxon>
        <taxon>Ascomycota</taxon>
        <taxon>Pezizomycotina</taxon>
        <taxon>Orbiliomycetes</taxon>
        <taxon>Orbiliales</taxon>
        <taxon>Orbiliaceae</taxon>
        <taxon>Orbilia</taxon>
    </lineage>
</organism>
<dbReference type="GO" id="GO:0009116">
    <property type="term" value="P:nucleoside metabolic process"/>
    <property type="evidence" value="ECO:0007669"/>
    <property type="project" value="InterPro"/>
</dbReference>
<accession>A0AAV9XBS6</accession>
<protein>
    <submittedName>
        <fullName evidence="1">Uncharacterized protein</fullName>
    </submittedName>
</protein>
<dbReference type="InterPro" id="IPR035994">
    <property type="entry name" value="Nucleoside_phosphorylase_sf"/>
</dbReference>
<evidence type="ECO:0000313" key="2">
    <source>
        <dbReference type="Proteomes" id="UP001365542"/>
    </source>
</evidence>
<evidence type="ECO:0000313" key="1">
    <source>
        <dbReference type="EMBL" id="KAK6539142.1"/>
    </source>
</evidence>
<comment type="caution">
    <text evidence="1">The sequence shown here is derived from an EMBL/GenBank/DDBJ whole genome shotgun (WGS) entry which is preliminary data.</text>
</comment>
<sequence length="91" mass="9610">MLLVAVAVQGGLKILPAVLHHDSRLKDLEFSLLSSNDTTTNGHNVVIGFLPEGQRSTVSAAAVAKDMVRSFPNLRSVLMVGIGGWCANPKA</sequence>